<dbReference type="STRING" id="415747.SAMN03097708_02880"/>
<proteinExistence type="predicted"/>
<name>A0A1G5QVM7_9GAMM</name>
<evidence type="ECO:0000256" key="1">
    <source>
        <dbReference type="SAM" id="Phobius"/>
    </source>
</evidence>
<dbReference type="OrthoDB" id="9765721at2"/>
<dbReference type="Proteomes" id="UP000199648">
    <property type="component" value="Unassembled WGS sequence"/>
</dbReference>
<dbReference type="InterPro" id="IPR010295">
    <property type="entry name" value="DUF898"/>
</dbReference>
<feature type="transmembrane region" description="Helical" evidence="1">
    <location>
        <begin position="288"/>
        <end position="309"/>
    </location>
</feature>
<feature type="transmembrane region" description="Helical" evidence="1">
    <location>
        <begin position="315"/>
        <end position="334"/>
    </location>
</feature>
<feature type="transmembrane region" description="Helical" evidence="1">
    <location>
        <begin position="122"/>
        <end position="142"/>
    </location>
</feature>
<dbReference type="RefSeq" id="WP_092998550.1">
    <property type="nucleotide sequence ID" value="NZ_FMWD01000010.1"/>
</dbReference>
<dbReference type="Pfam" id="PF05987">
    <property type="entry name" value="DUF898"/>
    <property type="match status" value="1"/>
</dbReference>
<sequence length="430" mass="47744">MTDAKNYEIVFSGEILEGFESHSVKERIASVFNLTGDKLDALFSHPQVVLRRNLNADKADEYRAMLERVGLKTSVRRSAPVPSASSGAGIPAAPALPENDIVADRELRNEPFSFAGTGTEFFRIWIVNIALTIITLGIYSAWAKVRTQRYFYGNTRLHGSGFEYLAEPLQILKGRLIGLGLFAVIMVGGEIAPVVGVIGSLLLFVLMPWIVVQSLRFRARNSAWRNVRFGFDGNVRGALAAFVGWPMLGMLTFGLLMPLAFYKQQRFIVDHHRFGATAFRLELGPRPYYRLFLTLVGIFLAAMIVSVPLGTVTPMLPTLLLLPVYLLLFAWFTVKSVNLKYNNTRIDDHGFTASYALGSYMKLVALNTIGMVLTLGLFYPWARVRTARYAAEHMQLVSSGDLNGFVDQQSEQVSAIGQEVGDLFDVELGL</sequence>
<organism evidence="2 3">
    <name type="scientific">Thiohalomonas denitrificans</name>
    <dbReference type="NCBI Taxonomy" id="415747"/>
    <lineage>
        <taxon>Bacteria</taxon>
        <taxon>Pseudomonadati</taxon>
        <taxon>Pseudomonadota</taxon>
        <taxon>Gammaproteobacteria</taxon>
        <taxon>Thiohalomonadales</taxon>
        <taxon>Thiohalomonadaceae</taxon>
        <taxon>Thiohalomonas</taxon>
    </lineage>
</organism>
<evidence type="ECO:0000313" key="3">
    <source>
        <dbReference type="Proteomes" id="UP000199648"/>
    </source>
</evidence>
<protein>
    <submittedName>
        <fullName evidence="2">Uncharacterized membrane protein YjgN, DUF898 family</fullName>
    </submittedName>
</protein>
<accession>A0A1G5QVM7</accession>
<dbReference type="AlphaFoldDB" id="A0A1G5QVM7"/>
<gene>
    <name evidence="2" type="ORF">SAMN03097708_02880</name>
</gene>
<keyword evidence="3" id="KW-1185">Reference proteome</keyword>
<feature type="transmembrane region" description="Helical" evidence="1">
    <location>
        <begin position="355"/>
        <end position="379"/>
    </location>
</feature>
<feature type="transmembrane region" description="Helical" evidence="1">
    <location>
        <begin position="179"/>
        <end position="212"/>
    </location>
</feature>
<keyword evidence="1" id="KW-1133">Transmembrane helix</keyword>
<keyword evidence="1" id="KW-0812">Transmembrane</keyword>
<feature type="transmembrane region" description="Helical" evidence="1">
    <location>
        <begin position="238"/>
        <end position="262"/>
    </location>
</feature>
<dbReference type="EMBL" id="FMWD01000010">
    <property type="protein sequence ID" value="SCZ65792.1"/>
    <property type="molecule type" value="Genomic_DNA"/>
</dbReference>
<keyword evidence="1" id="KW-0472">Membrane</keyword>
<reference evidence="2 3" key="1">
    <citation type="submission" date="2016-10" db="EMBL/GenBank/DDBJ databases">
        <authorList>
            <person name="de Groot N.N."/>
        </authorList>
    </citation>
    <scope>NUCLEOTIDE SEQUENCE [LARGE SCALE GENOMIC DNA]</scope>
    <source>
        <strain evidence="2 3">HLD2</strain>
    </source>
</reference>
<evidence type="ECO:0000313" key="2">
    <source>
        <dbReference type="EMBL" id="SCZ65792.1"/>
    </source>
</evidence>